<dbReference type="InterPro" id="IPR036837">
    <property type="entry name" value="Cation_efflux_CTD_sf"/>
</dbReference>
<dbReference type="InterPro" id="IPR058533">
    <property type="entry name" value="Cation_efflux_TM"/>
</dbReference>
<dbReference type="InterPro" id="IPR027470">
    <property type="entry name" value="Cation_efflux_CTD"/>
</dbReference>
<dbReference type="PANTHER" id="PTHR43840">
    <property type="entry name" value="MITOCHONDRIAL METAL TRANSPORTER 1-RELATED"/>
    <property type="match status" value="1"/>
</dbReference>
<dbReference type="SUPFAM" id="SSF160240">
    <property type="entry name" value="Cation efflux protein cytoplasmic domain-like"/>
    <property type="match status" value="1"/>
</dbReference>
<dbReference type="GO" id="GO:0015341">
    <property type="term" value="F:zinc efflux antiporter activity"/>
    <property type="evidence" value="ECO:0007669"/>
    <property type="project" value="TreeGrafter"/>
</dbReference>
<dbReference type="Pfam" id="PF16916">
    <property type="entry name" value="ZT_dimer"/>
    <property type="match status" value="1"/>
</dbReference>
<keyword evidence="4 8" id="KW-0812">Transmembrane</keyword>
<evidence type="ECO:0000256" key="7">
    <source>
        <dbReference type="SAM" id="MobiDB-lite"/>
    </source>
</evidence>
<feature type="transmembrane region" description="Helical" evidence="8">
    <location>
        <begin position="45"/>
        <end position="64"/>
    </location>
</feature>
<evidence type="ECO:0000259" key="10">
    <source>
        <dbReference type="Pfam" id="PF16916"/>
    </source>
</evidence>
<dbReference type="GO" id="GO:0006882">
    <property type="term" value="P:intracellular zinc ion homeostasis"/>
    <property type="evidence" value="ECO:0007669"/>
    <property type="project" value="TreeGrafter"/>
</dbReference>
<dbReference type="Gene3D" id="1.20.1510.10">
    <property type="entry name" value="Cation efflux protein transmembrane domain"/>
    <property type="match status" value="1"/>
</dbReference>
<evidence type="ECO:0000313" key="11">
    <source>
        <dbReference type="EMBL" id="MDY5154018.1"/>
    </source>
</evidence>
<evidence type="ECO:0000256" key="4">
    <source>
        <dbReference type="ARBA" id="ARBA00022692"/>
    </source>
</evidence>
<evidence type="ECO:0000259" key="9">
    <source>
        <dbReference type="Pfam" id="PF01545"/>
    </source>
</evidence>
<evidence type="ECO:0000313" key="12">
    <source>
        <dbReference type="Proteomes" id="UP001273799"/>
    </source>
</evidence>
<comment type="similarity">
    <text evidence="2">Belongs to the cation diffusion facilitator (CDF) transporter (TC 2.A.4) family.</text>
</comment>
<comment type="subcellular location">
    <subcellularLocation>
        <location evidence="1">Membrane</location>
        <topology evidence="1">Multi-pass membrane protein</topology>
    </subcellularLocation>
</comment>
<evidence type="ECO:0000256" key="1">
    <source>
        <dbReference type="ARBA" id="ARBA00004141"/>
    </source>
</evidence>
<keyword evidence="3" id="KW-0813">Transport</keyword>
<dbReference type="InterPro" id="IPR050291">
    <property type="entry name" value="CDF_Transporter"/>
</dbReference>
<dbReference type="Pfam" id="PF01545">
    <property type="entry name" value="Cation_efflux"/>
    <property type="match status" value="1"/>
</dbReference>
<evidence type="ECO:0000256" key="3">
    <source>
        <dbReference type="ARBA" id="ARBA00022448"/>
    </source>
</evidence>
<feature type="domain" description="Cation efflux protein transmembrane" evidence="9">
    <location>
        <begin position="52"/>
        <end position="245"/>
    </location>
</feature>
<feature type="transmembrane region" description="Helical" evidence="8">
    <location>
        <begin position="122"/>
        <end position="140"/>
    </location>
</feature>
<dbReference type="PANTHER" id="PTHR43840:SF15">
    <property type="entry name" value="MITOCHONDRIAL METAL TRANSPORTER 1-RELATED"/>
    <property type="match status" value="1"/>
</dbReference>
<dbReference type="SUPFAM" id="SSF161111">
    <property type="entry name" value="Cation efflux protein transmembrane domain-like"/>
    <property type="match status" value="1"/>
</dbReference>
<evidence type="ECO:0000256" key="2">
    <source>
        <dbReference type="ARBA" id="ARBA00008114"/>
    </source>
</evidence>
<evidence type="ECO:0000256" key="8">
    <source>
        <dbReference type="SAM" id="Phobius"/>
    </source>
</evidence>
<dbReference type="GO" id="GO:0015086">
    <property type="term" value="F:cadmium ion transmembrane transporter activity"/>
    <property type="evidence" value="ECO:0007669"/>
    <property type="project" value="TreeGrafter"/>
</dbReference>
<dbReference type="EMBL" id="JAWNFU010000005">
    <property type="protein sequence ID" value="MDY5154018.1"/>
    <property type="molecule type" value="Genomic_DNA"/>
</dbReference>
<keyword evidence="5 8" id="KW-1133">Transmembrane helix</keyword>
<feature type="transmembrane region" description="Helical" evidence="8">
    <location>
        <begin position="84"/>
        <end position="101"/>
    </location>
</feature>
<dbReference type="NCBIfam" id="TIGR01297">
    <property type="entry name" value="CDF"/>
    <property type="match status" value="1"/>
</dbReference>
<dbReference type="InterPro" id="IPR027469">
    <property type="entry name" value="Cation_efflux_TMD_sf"/>
</dbReference>
<feature type="domain" description="Cation efflux protein cytoplasmic" evidence="10">
    <location>
        <begin position="250"/>
        <end position="326"/>
    </location>
</feature>
<protein>
    <submittedName>
        <fullName evidence="11">Cation diffusion facilitator family transporter</fullName>
    </submittedName>
</protein>
<dbReference type="AlphaFoldDB" id="A0AAW9HQP7"/>
<proteinExistence type="inferred from homology"/>
<keyword evidence="6 8" id="KW-0472">Membrane</keyword>
<reference evidence="11" key="1">
    <citation type="submission" date="2023-10" db="EMBL/GenBank/DDBJ databases">
        <title>Whole Genome based description of the genera Actinobaculum and Actinotignum reveals a complex phylogenetic relationship within the species included in the genus Actinotignum.</title>
        <authorList>
            <person name="Jensen C.S."/>
            <person name="Dargis R."/>
            <person name="Kemp M."/>
            <person name="Christensen J.J."/>
        </authorList>
    </citation>
    <scope>NUCLEOTIDE SEQUENCE</scope>
    <source>
        <strain evidence="11">Actinobaculum_suis_CCUG19206T</strain>
    </source>
</reference>
<feature type="transmembrane region" description="Helical" evidence="8">
    <location>
        <begin position="195"/>
        <end position="214"/>
    </location>
</feature>
<comment type="caution">
    <text evidence="11">The sequence shown here is derived from an EMBL/GenBank/DDBJ whole genome shotgun (WGS) entry which is preliminary data.</text>
</comment>
<name>A0AAW9HQP7_9ACTO</name>
<evidence type="ECO:0000256" key="5">
    <source>
        <dbReference type="ARBA" id="ARBA00022989"/>
    </source>
</evidence>
<feature type="region of interest" description="Disordered" evidence="7">
    <location>
        <begin position="358"/>
        <end position="394"/>
    </location>
</feature>
<sequence>MQDKQQVQAGARRAADANAKLVGQAEQAEQAEQVKHSQNTQPKKVNLIAYAWLSVAAAVITIALKTGAYFLTDSVGLLSDAAESLVNLVAAVIALLALIAAGKPADISYQYGRTKAEYFSSAVEGAMIFVAAAVIIVSAVDHLLHPQPLSDLGWGILVVAIASVLNGAVGTILLRAGTKHRSISLEADGKHLLTDVATSVGVVVGIGLVAVTGWEQLDPIIAILVAVNILFTGTKLVRESLAGLMDAALPAAEIEKIVQILRSHARKNIRFHGLQTRVSGRDSYANLDMLVPGSWTVWEGHEAAEDLAEELRAAVPGLRVLIHVEPLEDPRSYEDIPEGYVPLGGVVDAIPDVVIEALTEPEPVPEPGAERGPKPVSEPVPEPGVAGEQGPNTN</sequence>
<dbReference type="InterPro" id="IPR002524">
    <property type="entry name" value="Cation_efflux"/>
</dbReference>
<dbReference type="Gene3D" id="3.30.70.1350">
    <property type="entry name" value="Cation efflux protein, cytoplasmic domain"/>
    <property type="match status" value="1"/>
</dbReference>
<organism evidence="11 12">
    <name type="scientific">Actinobaculum suis</name>
    <dbReference type="NCBI Taxonomy" id="1657"/>
    <lineage>
        <taxon>Bacteria</taxon>
        <taxon>Bacillati</taxon>
        <taxon>Actinomycetota</taxon>
        <taxon>Actinomycetes</taxon>
        <taxon>Actinomycetales</taxon>
        <taxon>Actinomycetaceae</taxon>
        <taxon>Actinobaculum</taxon>
    </lineage>
</organism>
<evidence type="ECO:0000256" key="6">
    <source>
        <dbReference type="ARBA" id="ARBA00023136"/>
    </source>
</evidence>
<dbReference type="GO" id="GO:0005886">
    <property type="term" value="C:plasma membrane"/>
    <property type="evidence" value="ECO:0007669"/>
    <property type="project" value="TreeGrafter"/>
</dbReference>
<gene>
    <name evidence="11" type="ORF">R6G71_08205</name>
</gene>
<dbReference type="Proteomes" id="UP001273799">
    <property type="component" value="Unassembled WGS sequence"/>
</dbReference>
<accession>A0AAW9HQP7</accession>
<dbReference type="GO" id="GO:0015093">
    <property type="term" value="F:ferrous iron transmembrane transporter activity"/>
    <property type="evidence" value="ECO:0007669"/>
    <property type="project" value="TreeGrafter"/>
</dbReference>
<feature type="transmembrane region" description="Helical" evidence="8">
    <location>
        <begin position="152"/>
        <end position="174"/>
    </location>
</feature>